<dbReference type="AlphaFoldDB" id="C9RCE8"/>
<evidence type="ECO:0000313" key="8">
    <source>
        <dbReference type="EMBL" id="ACX51925.1"/>
    </source>
</evidence>
<feature type="transmembrane region" description="Helical" evidence="6">
    <location>
        <begin position="93"/>
        <end position="114"/>
    </location>
</feature>
<protein>
    <submittedName>
        <fullName evidence="8">Type II secretion system F domain protein</fullName>
    </submittedName>
</protein>
<evidence type="ECO:0000256" key="5">
    <source>
        <dbReference type="ARBA" id="ARBA00023136"/>
    </source>
</evidence>
<keyword evidence="4 6" id="KW-1133">Transmembrane helix</keyword>
<comment type="subcellular location">
    <subcellularLocation>
        <location evidence="1">Cell membrane</location>
        <topology evidence="1">Multi-pass membrane protein</topology>
    </subcellularLocation>
</comment>
<feature type="transmembrane region" description="Helical" evidence="6">
    <location>
        <begin position="6"/>
        <end position="24"/>
    </location>
</feature>
<dbReference type="STRING" id="429009.Adeg_0782"/>
<dbReference type="HOGENOM" id="CLU_935789_0_0_9"/>
<evidence type="ECO:0000256" key="4">
    <source>
        <dbReference type="ARBA" id="ARBA00022989"/>
    </source>
</evidence>
<evidence type="ECO:0000256" key="6">
    <source>
        <dbReference type="SAM" id="Phobius"/>
    </source>
</evidence>
<keyword evidence="5 6" id="KW-0472">Membrane</keyword>
<keyword evidence="9" id="KW-1185">Reference proteome</keyword>
<accession>C9RCE8</accession>
<dbReference type="InterPro" id="IPR018076">
    <property type="entry name" value="T2SS_GspF_dom"/>
</dbReference>
<dbReference type="Proteomes" id="UP000002620">
    <property type="component" value="Chromosome"/>
</dbReference>
<dbReference type="EMBL" id="CP001785">
    <property type="protein sequence ID" value="ACX51925.1"/>
    <property type="molecule type" value="Genomic_DNA"/>
</dbReference>
<gene>
    <name evidence="8" type="ordered locus">Adeg_0782</name>
</gene>
<dbReference type="eggNOG" id="COG2064">
    <property type="taxonomic scope" value="Bacteria"/>
</dbReference>
<evidence type="ECO:0000256" key="3">
    <source>
        <dbReference type="ARBA" id="ARBA00022692"/>
    </source>
</evidence>
<dbReference type="PANTHER" id="PTHR35007">
    <property type="entry name" value="INTEGRAL MEMBRANE PROTEIN-RELATED"/>
    <property type="match status" value="1"/>
</dbReference>
<evidence type="ECO:0000256" key="1">
    <source>
        <dbReference type="ARBA" id="ARBA00004651"/>
    </source>
</evidence>
<evidence type="ECO:0000259" key="7">
    <source>
        <dbReference type="Pfam" id="PF00482"/>
    </source>
</evidence>
<feature type="transmembrane region" description="Helical" evidence="6">
    <location>
        <begin position="120"/>
        <end position="142"/>
    </location>
</feature>
<feature type="domain" description="Type II secretion system protein GspF" evidence="7">
    <location>
        <begin position="162"/>
        <end position="286"/>
    </location>
</feature>
<dbReference type="KEGG" id="adg:Adeg_0782"/>
<keyword evidence="2" id="KW-1003">Cell membrane</keyword>
<evidence type="ECO:0000256" key="2">
    <source>
        <dbReference type="ARBA" id="ARBA00022475"/>
    </source>
</evidence>
<keyword evidence="3 6" id="KW-0812">Transmembrane</keyword>
<name>C9RCE8_AMMDK</name>
<sequence length="297" mass="31743">MPVLYTVAVLAFGFASFFGVLCLAHRVSGLEAAFEKGERLRVEDVRAALLRLLSGALEEVYRRGRRFLPVGFFWDAGRFRVAEDSGSPLSAEALCALHLVVTAFFGSCALVSWLVGSGQLVFPTLALTLASLLAPSVFLGHARAKRRARMARETLALAEFTAVGVAAGLTPWAALKEAAQGGDGPLYREVKRALEEGEAQARSGPRTAVLGALAEELGVPEFSSFAELVCQAIEYGAEGFVSAIEDAVRHMREVRRAKLEAAAQKAQSKMLVPLLVLVGAMMCFLLGPLFARVGAAF</sequence>
<organism evidence="8 9">
    <name type="scientific">Ammonifex degensii (strain DSM 10501 / KC4)</name>
    <dbReference type="NCBI Taxonomy" id="429009"/>
    <lineage>
        <taxon>Bacteria</taxon>
        <taxon>Bacillati</taxon>
        <taxon>Bacillota</taxon>
        <taxon>Clostridia</taxon>
        <taxon>Thermoanaerobacterales</taxon>
        <taxon>Thermoanaerobacteraceae</taxon>
        <taxon>Ammonifex</taxon>
    </lineage>
</organism>
<feature type="transmembrane region" description="Helical" evidence="6">
    <location>
        <begin position="271"/>
        <end position="291"/>
    </location>
</feature>
<reference evidence="8 9" key="1">
    <citation type="submission" date="2009-10" db="EMBL/GenBank/DDBJ databases">
        <title>Complete sequence of chromosome of Ammonifex degensii KC4.</title>
        <authorList>
            <consortium name="US DOE Joint Genome Institute"/>
            <person name="Kerfeld C."/>
            <person name="Goodner B."/>
            <person name="Huber H."/>
            <person name="Stetter K."/>
            <person name="Lucas S."/>
            <person name="Copeland A."/>
            <person name="Lapidus A."/>
            <person name="Glavina del Rio T."/>
            <person name="Dalin E."/>
            <person name="Tice H."/>
            <person name="Bruce D."/>
            <person name="Goodwin L."/>
            <person name="Pitluck S."/>
            <person name="Saunders E."/>
            <person name="Brettin T."/>
            <person name="Detter J.C."/>
            <person name="Han C."/>
            <person name="Larimer F."/>
            <person name="Land M."/>
            <person name="Hauser L."/>
            <person name="Kyrpides N."/>
            <person name="Ovchinnikova G."/>
            <person name="Richardson P."/>
        </authorList>
    </citation>
    <scope>NUCLEOTIDE SEQUENCE [LARGE SCALE GENOMIC DNA]</scope>
    <source>
        <strain evidence="9">DSM 10501 / KC4</strain>
    </source>
</reference>
<dbReference type="Pfam" id="PF00482">
    <property type="entry name" value="T2SSF"/>
    <property type="match status" value="1"/>
</dbReference>
<evidence type="ECO:0000313" key="9">
    <source>
        <dbReference type="Proteomes" id="UP000002620"/>
    </source>
</evidence>
<dbReference type="PANTHER" id="PTHR35007:SF4">
    <property type="entry name" value="CONSERVED TRANSMEMBRANE PROTEIN-RELATED"/>
    <property type="match status" value="1"/>
</dbReference>
<dbReference type="GO" id="GO:0005886">
    <property type="term" value="C:plasma membrane"/>
    <property type="evidence" value="ECO:0007669"/>
    <property type="project" value="UniProtKB-SubCell"/>
</dbReference>
<proteinExistence type="predicted"/>